<keyword evidence="7" id="KW-0479">Metal-binding</keyword>
<keyword evidence="7" id="KW-0863">Zinc-finger</keyword>
<protein>
    <recommendedName>
        <fullName evidence="7">Transcriptional repressor NrdR</fullName>
    </recommendedName>
</protein>
<dbReference type="InterPro" id="IPR005144">
    <property type="entry name" value="ATP-cone_dom"/>
</dbReference>
<keyword evidence="2 7" id="KW-0547">Nucleotide-binding</keyword>
<dbReference type="PATRIC" id="fig|1619036.3.peg.684"/>
<name>A0A0G0HMN8_9BACT</name>
<dbReference type="Pfam" id="PF03477">
    <property type="entry name" value="ATP-cone"/>
    <property type="match status" value="1"/>
</dbReference>
<comment type="function">
    <text evidence="7">Negatively regulates transcription of bacterial ribonucleotide reductase nrd genes and operons by binding to NrdR-boxes.</text>
</comment>
<dbReference type="GO" id="GO:0045892">
    <property type="term" value="P:negative regulation of DNA-templated transcription"/>
    <property type="evidence" value="ECO:0007669"/>
    <property type="project" value="UniProtKB-UniRule"/>
</dbReference>
<evidence type="ECO:0000256" key="5">
    <source>
        <dbReference type="ARBA" id="ARBA00023125"/>
    </source>
</evidence>
<dbReference type="Proteomes" id="UP000034333">
    <property type="component" value="Unassembled WGS sequence"/>
</dbReference>
<comment type="caution">
    <text evidence="9">The sequence shown here is derived from an EMBL/GenBank/DDBJ whole genome shotgun (WGS) entry which is preliminary data.</text>
</comment>
<dbReference type="InterPro" id="IPR055173">
    <property type="entry name" value="NrdR-like_N"/>
</dbReference>
<dbReference type="NCBIfam" id="TIGR00244">
    <property type="entry name" value="transcriptional regulator NrdR"/>
    <property type="match status" value="1"/>
</dbReference>
<dbReference type="STRING" id="1619036.US58_C0027G0011"/>
<dbReference type="GO" id="GO:0008270">
    <property type="term" value="F:zinc ion binding"/>
    <property type="evidence" value="ECO:0007669"/>
    <property type="project" value="UniProtKB-UniRule"/>
</dbReference>
<evidence type="ECO:0000256" key="1">
    <source>
        <dbReference type="ARBA" id="ARBA00022491"/>
    </source>
</evidence>
<proteinExistence type="inferred from homology"/>
<organism evidence="9 10">
    <name type="scientific">Candidatus Magasanikbacteria bacterium GW2011_GWA2_37_8</name>
    <dbReference type="NCBI Taxonomy" id="1619036"/>
    <lineage>
        <taxon>Bacteria</taxon>
        <taxon>Candidatus Magasanikiibacteriota</taxon>
    </lineage>
</organism>
<accession>A0A0G0HMN8</accession>
<evidence type="ECO:0000256" key="7">
    <source>
        <dbReference type="HAMAP-Rule" id="MF_00440"/>
    </source>
</evidence>
<evidence type="ECO:0000256" key="3">
    <source>
        <dbReference type="ARBA" id="ARBA00022840"/>
    </source>
</evidence>
<dbReference type="GO" id="GO:0005524">
    <property type="term" value="F:ATP binding"/>
    <property type="evidence" value="ECO:0007669"/>
    <property type="project" value="UniProtKB-UniRule"/>
</dbReference>
<comment type="cofactor">
    <cofactor evidence="7">
        <name>Zn(2+)</name>
        <dbReference type="ChEBI" id="CHEBI:29105"/>
    </cofactor>
    <text evidence="7">Binds 1 zinc ion.</text>
</comment>
<keyword evidence="4 7" id="KW-0805">Transcription regulation</keyword>
<dbReference type="PANTHER" id="PTHR30455:SF2">
    <property type="entry name" value="TRANSCRIPTIONAL REPRESSOR NRDR"/>
    <property type="match status" value="1"/>
</dbReference>
<dbReference type="EMBL" id="LBTN01000027">
    <property type="protein sequence ID" value="KKQ39815.1"/>
    <property type="molecule type" value="Genomic_DNA"/>
</dbReference>
<gene>
    <name evidence="7" type="primary">nrdR</name>
    <name evidence="9" type="ORF">US58_C0027G0011</name>
</gene>
<dbReference type="GO" id="GO:0003677">
    <property type="term" value="F:DNA binding"/>
    <property type="evidence" value="ECO:0007669"/>
    <property type="project" value="UniProtKB-KW"/>
</dbReference>
<reference evidence="9 10" key="1">
    <citation type="journal article" date="2015" name="Nature">
        <title>rRNA introns, odd ribosomes, and small enigmatic genomes across a large radiation of phyla.</title>
        <authorList>
            <person name="Brown C.T."/>
            <person name="Hug L.A."/>
            <person name="Thomas B.C."/>
            <person name="Sharon I."/>
            <person name="Castelle C.J."/>
            <person name="Singh A."/>
            <person name="Wilkins M.J."/>
            <person name="Williams K.H."/>
            <person name="Banfield J.F."/>
        </authorList>
    </citation>
    <scope>NUCLEOTIDE SEQUENCE [LARGE SCALE GENOMIC DNA]</scope>
</reference>
<dbReference type="Pfam" id="PF22811">
    <property type="entry name" value="Zn_ribbon_NrdR"/>
    <property type="match status" value="1"/>
</dbReference>
<sequence length="152" mass="18153">MRCPVCNNKDTSVVDTRPVISDLAIRRRRECDKCHYRFSTIEEIELLDITVVKRDGSRESYMRDKMEDGVRRSLTKRPFIQEKFRHLIHAIERDIQKKKKREIASAEIGELVMKHLQSFDKVAYIRFASVYRDFKDVRTFEKELKKISSLKN</sequence>
<dbReference type="AlphaFoldDB" id="A0A0G0HMN8"/>
<dbReference type="PROSITE" id="PS51161">
    <property type="entry name" value="ATP_CONE"/>
    <property type="match status" value="1"/>
</dbReference>
<comment type="similarity">
    <text evidence="7">Belongs to the NrdR family.</text>
</comment>
<dbReference type="HAMAP" id="MF_00440">
    <property type="entry name" value="NrdR"/>
    <property type="match status" value="1"/>
</dbReference>
<dbReference type="PANTHER" id="PTHR30455">
    <property type="entry name" value="TRANSCRIPTIONAL REPRESSOR NRDR"/>
    <property type="match status" value="1"/>
</dbReference>
<keyword evidence="5 7" id="KW-0238">DNA-binding</keyword>
<evidence type="ECO:0000259" key="8">
    <source>
        <dbReference type="PROSITE" id="PS51161"/>
    </source>
</evidence>
<dbReference type="InterPro" id="IPR003796">
    <property type="entry name" value="RNR_NrdR-like"/>
</dbReference>
<keyword evidence="6 7" id="KW-0804">Transcription</keyword>
<evidence type="ECO:0000313" key="10">
    <source>
        <dbReference type="Proteomes" id="UP000034333"/>
    </source>
</evidence>
<evidence type="ECO:0000256" key="6">
    <source>
        <dbReference type="ARBA" id="ARBA00023163"/>
    </source>
</evidence>
<feature type="domain" description="ATP-cone" evidence="8">
    <location>
        <begin position="49"/>
        <end position="139"/>
    </location>
</feature>
<keyword evidence="1 7" id="KW-0678">Repressor</keyword>
<keyword evidence="7" id="KW-0862">Zinc</keyword>
<feature type="zinc finger region" evidence="7">
    <location>
        <begin position="3"/>
        <end position="34"/>
    </location>
</feature>
<evidence type="ECO:0000256" key="2">
    <source>
        <dbReference type="ARBA" id="ARBA00022741"/>
    </source>
</evidence>
<evidence type="ECO:0000256" key="4">
    <source>
        <dbReference type="ARBA" id="ARBA00023015"/>
    </source>
</evidence>
<evidence type="ECO:0000313" key="9">
    <source>
        <dbReference type="EMBL" id="KKQ39815.1"/>
    </source>
</evidence>
<keyword evidence="3 7" id="KW-0067">ATP-binding</keyword>